<feature type="transmembrane region" description="Helical" evidence="1">
    <location>
        <begin position="12"/>
        <end position="32"/>
    </location>
</feature>
<gene>
    <name evidence="2" type="ORF">DVJ83_16015</name>
</gene>
<keyword evidence="1" id="KW-0472">Membrane</keyword>
<feature type="transmembrane region" description="Helical" evidence="1">
    <location>
        <begin position="102"/>
        <end position="119"/>
    </location>
</feature>
<keyword evidence="1" id="KW-0812">Transmembrane</keyword>
<dbReference type="EMBL" id="CP031163">
    <property type="protein sequence ID" value="AXH00660.1"/>
    <property type="molecule type" value="Genomic_DNA"/>
</dbReference>
<feature type="transmembrane region" description="Helical" evidence="1">
    <location>
        <begin position="77"/>
        <end position="96"/>
    </location>
</feature>
<keyword evidence="1" id="KW-1133">Transmembrane helix</keyword>
<reference evidence="2 3" key="1">
    <citation type="submission" date="2018-07" db="EMBL/GenBank/DDBJ databases">
        <title>Complete Genome and Methylome Analysis of Deinococcus wulumuqiensis NEB 479.</title>
        <authorList>
            <person name="Fomenkov A."/>
            <person name="Luyten Y."/>
            <person name="Vincze T."/>
            <person name="Anton B.P."/>
            <person name="Clark T."/>
            <person name="Roberts R.J."/>
            <person name="Morgan R.D."/>
        </authorList>
    </citation>
    <scope>NUCLEOTIDE SEQUENCE [LARGE SCALE GENOMIC DNA]</scope>
    <source>
        <strain evidence="2 3">NEB 479</strain>
        <plasmid evidence="3">Plasmid pdrdi</plasmid>
    </source>
</reference>
<name>A0A345ILT7_9DEIO</name>
<keyword evidence="2" id="KW-0614">Plasmid</keyword>
<dbReference type="Proteomes" id="UP000253744">
    <property type="component" value="Plasmid pDrdI"/>
</dbReference>
<feature type="transmembrane region" description="Helical" evidence="1">
    <location>
        <begin position="38"/>
        <end position="56"/>
    </location>
</feature>
<dbReference type="RefSeq" id="WP_114673314.1">
    <property type="nucleotide sequence ID" value="NZ_CP031163.1"/>
</dbReference>
<sequence length="134" mass="14945">MEEALDLSFIKMTYRYEVLLALVLTVGVFWWLAIGTQAFIATFTIVLVLLTARSLSQYKRNTEDFTAMDIALARIPFRYELLLVIAVIIWILWAIAAGTVGFMLGLGIVFLALIARSVSQLKRNAATTVSALEL</sequence>
<organism evidence="2 3">
    <name type="scientific">Deinococcus wulumuqiensis</name>
    <dbReference type="NCBI Taxonomy" id="980427"/>
    <lineage>
        <taxon>Bacteria</taxon>
        <taxon>Thermotogati</taxon>
        <taxon>Deinococcota</taxon>
        <taxon>Deinococci</taxon>
        <taxon>Deinococcales</taxon>
        <taxon>Deinococcaceae</taxon>
        <taxon>Deinococcus</taxon>
    </lineage>
</organism>
<accession>A0A345ILT7</accession>
<evidence type="ECO:0000313" key="3">
    <source>
        <dbReference type="Proteomes" id="UP000253744"/>
    </source>
</evidence>
<geneLocation type="plasmid" evidence="3">
    <name>pdrdi</name>
</geneLocation>
<dbReference type="AlphaFoldDB" id="A0A345ILT7"/>
<evidence type="ECO:0000256" key="1">
    <source>
        <dbReference type="SAM" id="Phobius"/>
    </source>
</evidence>
<evidence type="ECO:0000313" key="2">
    <source>
        <dbReference type="EMBL" id="AXH00660.1"/>
    </source>
</evidence>
<protein>
    <submittedName>
        <fullName evidence="2">Uncharacterized protein</fullName>
    </submittedName>
</protein>
<proteinExistence type="predicted"/>
<dbReference type="KEGG" id="dwu:DVJ83_16015"/>